<dbReference type="AlphaFoldDB" id="A0AAW2PVG6"/>
<reference evidence="1" key="1">
    <citation type="submission" date="2020-06" db="EMBL/GenBank/DDBJ databases">
        <authorList>
            <person name="Li T."/>
            <person name="Hu X."/>
            <person name="Zhang T."/>
            <person name="Song X."/>
            <person name="Zhang H."/>
            <person name="Dai N."/>
            <person name="Sheng W."/>
            <person name="Hou X."/>
            <person name="Wei L."/>
        </authorList>
    </citation>
    <scope>NUCLEOTIDE SEQUENCE</scope>
    <source>
        <strain evidence="1">G01</strain>
        <tissue evidence="1">Leaf</tissue>
    </source>
</reference>
<proteinExistence type="predicted"/>
<protein>
    <submittedName>
        <fullName evidence="1">Uncharacterized protein</fullName>
    </submittedName>
</protein>
<comment type="caution">
    <text evidence="1">The sequence shown here is derived from an EMBL/GenBank/DDBJ whole genome shotgun (WGS) entry which is preliminary data.</text>
</comment>
<reference evidence="1" key="2">
    <citation type="journal article" date="2024" name="Plant">
        <title>Genomic evolution and insights into agronomic trait innovations of Sesamum species.</title>
        <authorList>
            <person name="Miao H."/>
            <person name="Wang L."/>
            <person name="Qu L."/>
            <person name="Liu H."/>
            <person name="Sun Y."/>
            <person name="Le M."/>
            <person name="Wang Q."/>
            <person name="Wei S."/>
            <person name="Zheng Y."/>
            <person name="Lin W."/>
            <person name="Duan Y."/>
            <person name="Cao H."/>
            <person name="Xiong S."/>
            <person name="Wang X."/>
            <person name="Wei L."/>
            <person name="Li C."/>
            <person name="Ma Q."/>
            <person name="Ju M."/>
            <person name="Zhao R."/>
            <person name="Li G."/>
            <person name="Mu C."/>
            <person name="Tian Q."/>
            <person name="Mei H."/>
            <person name="Zhang T."/>
            <person name="Gao T."/>
            <person name="Zhang H."/>
        </authorList>
    </citation>
    <scope>NUCLEOTIDE SEQUENCE</scope>
    <source>
        <strain evidence="1">G01</strain>
    </source>
</reference>
<sequence length="242" mass="27663">MIFQFNGVIPTATIFSQCFQLKRIEPGIFHFALKRGVSILPAPSPPKWWKRSFILSFPPRLWTVPNHWIDGALPALPFFLDDRSPNLRRLLERLNESPYDCKLMTEDRLLSHFGLRPRVEPLGNRWVSLSCFLNIIFSKLLREEHRAATTPPNTRSSGGFPPLEIRVGNALLQPNLGHSQKDRGQVLLRLLLLALLAISLCLRLLLPLLRIMEEDFPLSFISSRGGGYDHLMLDSEKEVTFS</sequence>
<accession>A0AAW2PVG6</accession>
<dbReference type="EMBL" id="JACGWK010000004">
    <property type="protein sequence ID" value="KAL0359470.1"/>
    <property type="molecule type" value="Genomic_DNA"/>
</dbReference>
<gene>
    <name evidence="1" type="ORF">Sangu_0796400</name>
</gene>
<evidence type="ECO:0000313" key="1">
    <source>
        <dbReference type="EMBL" id="KAL0359470.1"/>
    </source>
</evidence>
<name>A0AAW2PVG6_9LAMI</name>
<organism evidence="1">
    <name type="scientific">Sesamum angustifolium</name>
    <dbReference type="NCBI Taxonomy" id="2727405"/>
    <lineage>
        <taxon>Eukaryota</taxon>
        <taxon>Viridiplantae</taxon>
        <taxon>Streptophyta</taxon>
        <taxon>Embryophyta</taxon>
        <taxon>Tracheophyta</taxon>
        <taxon>Spermatophyta</taxon>
        <taxon>Magnoliopsida</taxon>
        <taxon>eudicotyledons</taxon>
        <taxon>Gunneridae</taxon>
        <taxon>Pentapetalae</taxon>
        <taxon>asterids</taxon>
        <taxon>lamiids</taxon>
        <taxon>Lamiales</taxon>
        <taxon>Pedaliaceae</taxon>
        <taxon>Sesamum</taxon>
    </lineage>
</organism>